<feature type="domain" description="CHK kinase-like" evidence="1">
    <location>
        <begin position="142"/>
        <end position="326"/>
    </location>
</feature>
<accession>U4UHQ5</accession>
<organism evidence="2 3">
    <name type="scientific">Dendroctonus ponderosae</name>
    <name type="common">Mountain pine beetle</name>
    <dbReference type="NCBI Taxonomy" id="77166"/>
    <lineage>
        <taxon>Eukaryota</taxon>
        <taxon>Metazoa</taxon>
        <taxon>Ecdysozoa</taxon>
        <taxon>Arthropoda</taxon>
        <taxon>Hexapoda</taxon>
        <taxon>Insecta</taxon>
        <taxon>Pterygota</taxon>
        <taxon>Neoptera</taxon>
        <taxon>Endopterygota</taxon>
        <taxon>Coleoptera</taxon>
        <taxon>Polyphaga</taxon>
        <taxon>Cucujiformia</taxon>
        <taxon>Curculionidae</taxon>
        <taxon>Scolytinae</taxon>
        <taxon>Dendroctonus</taxon>
    </lineage>
</organism>
<reference evidence="2 3" key="1">
    <citation type="journal article" date="2013" name="Genome Biol.">
        <title>Draft genome of the mountain pine beetle, Dendroctonus ponderosae Hopkins, a major forest pest.</title>
        <authorList>
            <person name="Keeling C.I."/>
            <person name="Yuen M.M."/>
            <person name="Liao N.Y."/>
            <person name="Docking T.R."/>
            <person name="Chan S.K."/>
            <person name="Taylor G.A."/>
            <person name="Palmquist D.L."/>
            <person name="Jackman S.D."/>
            <person name="Nguyen A."/>
            <person name="Li M."/>
            <person name="Henderson H."/>
            <person name="Janes J.K."/>
            <person name="Zhao Y."/>
            <person name="Pandoh P."/>
            <person name="Moore R."/>
            <person name="Sperling F.A."/>
            <person name="Huber D.P."/>
            <person name="Birol I."/>
            <person name="Jones S.J."/>
            <person name="Bohlmann J."/>
        </authorList>
    </citation>
    <scope>NUCLEOTIDE SEQUENCE</scope>
</reference>
<name>U4UHQ5_DENPD</name>
<dbReference type="InterPro" id="IPR015897">
    <property type="entry name" value="CHK_kinase-like"/>
</dbReference>
<sequence>MGLEGEMDSSLSIRNLDEVLSNVLKPDEYVLSSEISPLTVPGENYGSIMVRVVINIKNRNTKNTRTLHAAGKLIPDNEIIKKVFDTQVTYKCEFYFYASIVPVLDEFLKRNGFPEGADFIAPFYGGRLNLHGGPEVDENAIILLQNLKQEGYITGQKRVGLDIPVAQTALDSLAKFHASGIGLRHLHPDVFESKLKPHFYCFTPYGLDELVLASLIPVLEKSDKFSKAEVDVVKSVFAQNVKKLDVSEAWGTIIHYDSWVNNILYKLEGTKPVHSILVDFQVFDYGTPLNDVMFFLFSSIKQDLFESQIDNLLNYYYQGLVSNLKTLGVDISKFSRSSFDQEVKMAVQNYEYYHAMWMLQPIMHEAFKSVASLKDGTEDPTSWSTEHQNKVKDITRMCFDKGWLISNSQLPMGSLPTIRHIETLLRNELAPNEFVVSTKSSRLTVPGENFGSEMLSIVIKIKDNVTKAERTLHTAAKLIPETKEVQTFFDTQVTYKSEYQFYSSIGPLLDNFLKENGFPEGADFIAPFYGGRLNLNGSDRVDEDAIILMANLKYLGYATGDKAKGLDISSVEVALKSLAKFHAAGIGFKQQNPQSFETHFIPYFYYFIGHHFHDLVFANLIPVLESGGFSTEEIETVKSVYQGITKKQDISNTWGTLIHYDTWMNNILIKNDGSEPKNAIIVDYQVYEQGTPLNDIMLFLFTSVQLDILKKEIDHFLDFYFNSLITNLRRLGLDISKFSRDSFNEEIKIAVKKYEFHHTMWLLEPILNPNLQSLATFKQGDVYLLNWTEEHKERIQFITRLCFEKGWF</sequence>
<dbReference type="Gene3D" id="3.90.1200.10">
    <property type="match status" value="1"/>
</dbReference>
<feature type="domain" description="CHK kinase-like" evidence="1">
    <location>
        <begin position="547"/>
        <end position="730"/>
    </location>
</feature>
<dbReference type="STRING" id="77166.U4UHQ5"/>
<evidence type="ECO:0000313" key="2">
    <source>
        <dbReference type="EMBL" id="ERL89405.1"/>
    </source>
</evidence>
<gene>
    <name evidence="2" type="ORF">D910_06773</name>
</gene>
<dbReference type="PANTHER" id="PTHR11012:SF55">
    <property type="entry name" value="BHLH DOMAIN-CONTAINING PROTEIN"/>
    <property type="match status" value="1"/>
</dbReference>
<dbReference type="Proteomes" id="UP000030742">
    <property type="component" value="Unassembled WGS sequence"/>
</dbReference>
<dbReference type="Pfam" id="PF02958">
    <property type="entry name" value="EcKL"/>
    <property type="match status" value="2"/>
</dbReference>
<dbReference type="InterPro" id="IPR004119">
    <property type="entry name" value="EcKL"/>
</dbReference>
<dbReference type="InterPro" id="IPR011009">
    <property type="entry name" value="Kinase-like_dom_sf"/>
</dbReference>
<dbReference type="SUPFAM" id="SSF56112">
    <property type="entry name" value="Protein kinase-like (PK-like)"/>
    <property type="match status" value="2"/>
</dbReference>
<dbReference type="EMBL" id="KB632168">
    <property type="protein sequence ID" value="ERL89405.1"/>
    <property type="molecule type" value="Genomic_DNA"/>
</dbReference>
<dbReference type="SMART" id="SM00587">
    <property type="entry name" value="CHK"/>
    <property type="match status" value="2"/>
</dbReference>
<evidence type="ECO:0000259" key="1">
    <source>
        <dbReference type="SMART" id="SM00587"/>
    </source>
</evidence>
<proteinExistence type="predicted"/>
<protein>
    <recommendedName>
        <fullName evidence="1">CHK kinase-like domain-containing protein</fullName>
    </recommendedName>
</protein>
<dbReference type="OrthoDB" id="191037at2759"/>
<dbReference type="AlphaFoldDB" id="U4UHQ5"/>
<dbReference type="PANTHER" id="PTHR11012">
    <property type="entry name" value="PROTEIN KINASE-LIKE DOMAIN-CONTAINING"/>
    <property type="match status" value="1"/>
</dbReference>
<evidence type="ECO:0000313" key="3">
    <source>
        <dbReference type="Proteomes" id="UP000030742"/>
    </source>
</evidence>